<evidence type="ECO:0000313" key="3">
    <source>
        <dbReference type="Proteomes" id="UP001597557"/>
    </source>
</evidence>
<dbReference type="Proteomes" id="UP001597557">
    <property type="component" value="Unassembled WGS sequence"/>
</dbReference>
<evidence type="ECO:0000259" key="1">
    <source>
        <dbReference type="Pfam" id="PF00582"/>
    </source>
</evidence>
<dbReference type="Pfam" id="PF00582">
    <property type="entry name" value="Usp"/>
    <property type="match status" value="1"/>
</dbReference>
<dbReference type="SUPFAM" id="SSF52402">
    <property type="entry name" value="Adenine nucleotide alpha hydrolases-like"/>
    <property type="match status" value="2"/>
</dbReference>
<feature type="domain" description="UspA" evidence="1">
    <location>
        <begin position="1"/>
        <end position="148"/>
    </location>
</feature>
<dbReference type="Gene3D" id="3.40.50.12370">
    <property type="match status" value="1"/>
</dbReference>
<keyword evidence="3" id="KW-1185">Reference proteome</keyword>
<accession>A0ABW5YCA5</accession>
<reference evidence="3" key="1">
    <citation type="journal article" date="2019" name="Int. J. Syst. Evol. Microbiol.">
        <title>The Global Catalogue of Microorganisms (GCM) 10K type strain sequencing project: providing services to taxonomists for standard genome sequencing and annotation.</title>
        <authorList>
            <consortium name="The Broad Institute Genomics Platform"/>
            <consortium name="The Broad Institute Genome Sequencing Center for Infectious Disease"/>
            <person name="Wu L."/>
            <person name="Ma J."/>
        </authorList>
    </citation>
    <scope>NUCLEOTIDE SEQUENCE [LARGE SCALE GENOMIC DNA]</scope>
    <source>
        <strain evidence="3">KCTC 22437</strain>
    </source>
</reference>
<evidence type="ECO:0000313" key="2">
    <source>
        <dbReference type="EMBL" id="MFD2872917.1"/>
    </source>
</evidence>
<comment type="caution">
    <text evidence="2">The sequence shown here is derived from an EMBL/GenBank/DDBJ whole genome shotgun (WGS) entry which is preliminary data.</text>
</comment>
<protein>
    <submittedName>
        <fullName evidence="2">Universal stress protein</fullName>
    </submittedName>
</protein>
<name>A0ABW5YCA5_9SPHI</name>
<dbReference type="EMBL" id="JBHUPD010000002">
    <property type="protein sequence ID" value="MFD2872917.1"/>
    <property type="molecule type" value="Genomic_DNA"/>
</dbReference>
<sequence length="288" mass="32273">MKSIIVLTDFSAAARCAAELALVIATQLGAEAWLVNVYPITPYLPRVGNLVLPEITAAQKRHESMGKLNDEVRRLENIKLAVSSGLRPVVRPIALEGQLADRTAALAHRKKSLFIIMGISEKSYGDVLFKGDVWDVLQQVRCPVFAVPADGERPGIRHILFATDLEAEDEPAISELVGISARLKTRLTVGHVSPPVLIPDFAEERRSSAFSERLSRLYPQIEYTNTRASKTFDALEKVSSEKHADLIALRYRKHPFWYHMFNQNPLKDFLVEGKTPLLIFPEITARHE</sequence>
<proteinExistence type="predicted"/>
<gene>
    <name evidence="2" type="ORF">ACFS5N_10595</name>
</gene>
<dbReference type="RefSeq" id="WP_377185118.1">
    <property type="nucleotide sequence ID" value="NZ_JBHUPD010000002.1"/>
</dbReference>
<dbReference type="InterPro" id="IPR006016">
    <property type="entry name" value="UspA"/>
</dbReference>
<organism evidence="2 3">
    <name type="scientific">Mucilaginibacter ximonensis</name>
    <dbReference type="NCBI Taxonomy" id="538021"/>
    <lineage>
        <taxon>Bacteria</taxon>
        <taxon>Pseudomonadati</taxon>
        <taxon>Bacteroidota</taxon>
        <taxon>Sphingobacteriia</taxon>
        <taxon>Sphingobacteriales</taxon>
        <taxon>Sphingobacteriaceae</taxon>
        <taxon>Mucilaginibacter</taxon>
    </lineage>
</organism>